<feature type="non-terminal residue" evidence="3">
    <location>
        <position position="305"/>
    </location>
</feature>
<dbReference type="AlphaFoldDB" id="A0A9P6FK72"/>
<evidence type="ECO:0000313" key="3">
    <source>
        <dbReference type="EMBL" id="KAF9553189.1"/>
    </source>
</evidence>
<feature type="region of interest" description="Disordered" evidence="1">
    <location>
        <begin position="1"/>
        <end position="156"/>
    </location>
</feature>
<gene>
    <name evidence="3" type="ORF">BGW38_009416</name>
</gene>
<protein>
    <submittedName>
        <fullName evidence="3">Uncharacterized protein</fullName>
    </submittedName>
</protein>
<accession>A0A9P6FK72</accession>
<dbReference type="Proteomes" id="UP000780801">
    <property type="component" value="Unassembled WGS sequence"/>
</dbReference>
<evidence type="ECO:0000256" key="1">
    <source>
        <dbReference type="SAM" id="MobiDB-lite"/>
    </source>
</evidence>
<feature type="transmembrane region" description="Helical" evidence="2">
    <location>
        <begin position="161"/>
        <end position="188"/>
    </location>
</feature>
<keyword evidence="2" id="KW-0472">Membrane</keyword>
<keyword evidence="4" id="KW-1185">Reference proteome</keyword>
<feature type="transmembrane region" description="Helical" evidence="2">
    <location>
        <begin position="208"/>
        <end position="232"/>
    </location>
</feature>
<dbReference type="OrthoDB" id="2434847at2759"/>
<evidence type="ECO:0000256" key="2">
    <source>
        <dbReference type="SAM" id="Phobius"/>
    </source>
</evidence>
<name>A0A9P6FK72_9FUNG</name>
<sequence>MTTIADKDQPGPIGSTPTPTTSNSDPSASLAGVASTSSPTSSSSSPPPPRDLHHSSKNRASNSHSSHHRTSVHQHGSSSLDQKPPLSGPIVEAEHEHTSLRSSSSSRPRPGAGVGGPTDGSEPSGTGTDHGRANGDGMSPAVSTTSIMTSKSRSQRPPQTLLTRALLSYLSLFRVVQPLVSLGAFGTITPVLTYFRNQTIFPAIQATLYVFTATLACCSLFFSILYMVDVLYRKPLFWPFTNRHFRHSSKARIGGDLIVCMVFSGLWFLALVGLVIDTLWVDCGRLKGLERVFLENRVTEDRIKT</sequence>
<feature type="compositionally biased region" description="Polar residues" evidence="1">
    <location>
        <begin position="141"/>
        <end position="156"/>
    </location>
</feature>
<feature type="compositionally biased region" description="Low complexity" evidence="1">
    <location>
        <begin position="100"/>
        <end position="111"/>
    </location>
</feature>
<keyword evidence="2" id="KW-0812">Transmembrane</keyword>
<organism evidence="3 4">
    <name type="scientific">Lunasporangiospora selenospora</name>
    <dbReference type="NCBI Taxonomy" id="979761"/>
    <lineage>
        <taxon>Eukaryota</taxon>
        <taxon>Fungi</taxon>
        <taxon>Fungi incertae sedis</taxon>
        <taxon>Mucoromycota</taxon>
        <taxon>Mortierellomycotina</taxon>
        <taxon>Mortierellomycetes</taxon>
        <taxon>Mortierellales</taxon>
        <taxon>Mortierellaceae</taxon>
        <taxon>Lunasporangiospora</taxon>
    </lineage>
</organism>
<feature type="transmembrane region" description="Helical" evidence="2">
    <location>
        <begin position="253"/>
        <end position="276"/>
    </location>
</feature>
<reference evidence="3" key="1">
    <citation type="journal article" date="2020" name="Fungal Divers.">
        <title>Resolving the Mortierellaceae phylogeny through synthesis of multi-gene phylogenetics and phylogenomics.</title>
        <authorList>
            <person name="Vandepol N."/>
            <person name="Liber J."/>
            <person name="Desiro A."/>
            <person name="Na H."/>
            <person name="Kennedy M."/>
            <person name="Barry K."/>
            <person name="Grigoriev I.V."/>
            <person name="Miller A.N."/>
            <person name="O'Donnell K."/>
            <person name="Stajich J.E."/>
            <person name="Bonito G."/>
        </authorList>
    </citation>
    <scope>NUCLEOTIDE SEQUENCE</scope>
    <source>
        <strain evidence="3">KOD1015</strain>
    </source>
</reference>
<feature type="compositionally biased region" description="Low complexity" evidence="1">
    <location>
        <begin position="10"/>
        <end position="44"/>
    </location>
</feature>
<dbReference type="EMBL" id="JAABOA010006913">
    <property type="protein sequence ID" value="KAF9553189.1"/>
    <property type="molecule type" value="Genomic_DNA"/>
</dbReference>
<evidence type="ECO:0000313" key="4">
    <source>
        <dbReference type="Proteomes" id="UP000780801"/>
    </source>
</evidence>
<comment type="caution">
    <text evidence="3">The sequence shown here is derived from an EMBL/GenBank/DDBJ whole genome shotgun (WGS) entry which is preliminary data.</text>
</comment>
<proteinExistence type="predicted"/>
<keyword evidence="2" id="KW-1133">Transmembrane helix</keyword>